<protein>
    <submittedName>
        <fullName evidence="1">Uncharacterized protein</fullName>
    </submittedName>
</protein>
<name>A0A833RC69_9HYME</name>
<evidence type="ECO:0000313" key="1">
    <source>
        <dbReference type="EMBL" id="KAF3426214.1"/>
    </source>
</evidence>
<dbReference type="EMBL" id="WNWW01000336">
    <property type="protein sequence ID" value="KAF3426214.1"/>
    <property type="molecule type" value="Genomic_DNA"/>
</dbReference>
<proteinExistence type="predicted"/>
<evidence type="ECO:0000313" key="2">
    <source>
        <dbReference type="Proteomes" id="UP000655588"/>
    </source>
</evidence>
<sequence length="41" mass="4734">PIFDICSIFQRITFETVATVTSDQTLYNNSSFFSIHRYITG</sequence>
<reference evidence="1" key="1">
    <citation type="submission" date="2019-11" db="EMBL/GenBank/DDBJ databases">
        <title>The nuclear and mitochondrial genomes of Frieseomelitta varia - a highly eusocial stingless bee (Meliponini) with a permanently sterile worker caste.</title>
        <authorList>
            <person name="Freitas F.C.P."/>
            <person name="Lourenco A.P."/>
            <person name="Nunes F.M.F."/>
            <person name="Paschoal A.R."/>
            <person name="Abreu F.C.P."/>
            <person name="Barbin F.O."/>
            <person name="Bataglia L."/>
            <person name="Cardoso-Junior C.A.M."/>
            <person name="Cervoni M.S."/>
            <person name="Silva S.R."/>
            <person name="Dalarmi F."/>
            <person name="Del Lama M.A."/>
            <person name="Depintor T.S."/>
            <person name="Ferreira K.M."/>
            <person name="Goria P.S."/>
            <person name="Jaskot M.C."/>
            <person name="Lago D.C."/>
            <person name="Luna-Lucena D."/>
            <person name="Moda L.M."/>
            <person name="Nascimento L."/>
            <person name="Pedrino M."/>
            <person name="Rabico F.O."/>
            <person name="Sanches F.C."/>
            <person name="Santos D.E."/>
            <person name="Santos C.G."/>
            <person name="Vieira J."/>
            <person name="Lopes T.F."/>
            <person name="Barchuk A.R."/>
            <person name="Hartfelder K."/>
            <person name="Simoes Z.L.P."/>
            <person name="Bitondi M.M.G."/>
            <person name="Pinheiro D.G."/>
        </authorList>
    </citation>
    <scope>NUCLEOTIDE SEQUENCE</scope>
    <source>
        <strain evidence="1">USP_RPSP 00005682</strain>
        <tissue evidence="1">Whole individual</tissue>
    </source>
</reference>
<dbReference type="AlphaFoldDB" id="A0A833RC69"/>
<feature type="non-terminal residue" evidence="1">
    <location>
        <position position="1"/>
    </location>
</feature>
<keyword evidence="2" id="KW-1185">Reference proteome</keyword>
<comment type="caution">
    <text evidence="1">The sequence shown here is derived from an EMBL/GenBank/DDBJ whole genome shotgun (WGS) entry which is preliminary data.</text>
</comment>
<organism evidence="1 2">
    <name type="scientific">Frieseomelitta varia</name>
    <dbReference type="NCBI Taxonomy" id="561572"/>
    <lineage>
        <taxon>Eukaryota</taxon>
        <taxon>Metazoa</taxon>
        <taxon>Ecdysozoa</taxon>
        <taxon>Arthropoda</taxon>
        <taxon>Hexapoda</taxon>
        <taxon>Insecta</taxon>
        <taxon>Pterygota</taxon>
        <taxon>Neoptera</taxon>
        <taxon>Endopterygota</taxon>
        <taxon>Hymenoptera</taxon>
        <taxon>Apocrita</taxon>
        <taxon>Aculeata</taxon>
        <taxon>Apoidea</taxon>
        <taxon>Anthophila</taxon>
        <taxon>Apidae</taxon>
        <taxon>Frieseomelitta</taxon>
    </lineage>
</organism>
<accession>A0A833RC69</accession>
<gene>
    <name evidence="1" type="ORF">E2986_11573</name>
</gene>
<dbReference type="Proteomes" id="UP000655588">
    <property type="component" value="Unassembled WGS sequence"/>
</dbReference>